<dbReference type="Gene3D" id="1.10.10.820">
    <property type="match status" value="1"/>
</dbReference>
<dbReference type="InterPro" id="IPR036770">
    <property type="entry name" value="Ankyrin_rpt-contain_sf"/>
</dbReference>
<dbReference type="PROSITE" id="PS51456">
    <property type="entry name" value="MYOSIN_MOTOR"/>
    <property type="match status" value="1"/>
</dbReference>
<dbReference type="GO" id="GO:0051015">
    <property type="term" value="F:actin filament binding"/>
    <property type="evidence" value="ECO:0007669"/>
    <property type="project" value="TreeGrafter"/>
</dbReference>
<dbReference type="Gene3D" id="1.20.120.720">
    <property type="entry name" value="Myosin VI head, motor domain, U50 subdomain"/>
    <property type="match status" value="1"/>
</dbReference>
<dbReference type="GO" id="GO:0005524">
    <property type="term" value="F:ATP binding"/>
    <property type="evidence" value="ECO:0007669"/>
    <property type="project" value="UniProtKB-KW"/>
</dbReference>
<dbReference type="STRING" id="1676925.ENSPKIP00000030914"/>
<dbReference type="Proteomes" id="UP000261540">
    <property type="component" value="Unplaced"/>
</dbReference>
<feature type="region of interest" description="Disordered" evidence="7">
    <location>
        <begin position="272"/>
        <end position="304"/>
    </location>
</feature>
<evidence type="ECO:0000313" key="10">
    <source>
        <dbReference type="Proteomes" id="UP000261540"/>
    </source>
</evidence>
<keyword evidence="3 6" id="KW-0518">Myosin</keyword>
<evidence type="ECO:0000256" key="2">
    <source>
        <dbReference type="ARBA" id="ARBA00022840"/>
    </source>
</evidence>
<dbReference type="Gene3D" id="3.40.850.10">
    <property type="entry name" value="Kinesin motor domain"/>
    <property type="match status" value="2"/>
</dbReference>
<feature type="region of interest" description="Disordered" evidence="7">
    <location>
        <begin position="1418"/>
        <end position="1445"/>
    </location>
</feature>
<keyword evidence="5" id="KW-0040">ANK repeat</keyword>
<feature type="region of interest" description="Disordered" evidence="7">
    <location>
        <begin position="1244"/>
        <end position="1263"/>
    </location>
</feature>
<dbReference type="GO" id="GO:0019903">
    <property type="term" value="F:protein phosphatase binding"/>
    <property type="evidence" value="ECO:0007669"/>
    <property type="project" value="TreeGrafter"/>
</dbReference>
<evidence type="ECO:0000256" key="3">
    <source>
        <dbReference type="ARBA" id="ARBA00023123"/>
    </source>
</evidence>
<dbReference type="Gene3D" id="1.20.58.530">
    <property type="match status" value="2"/>
</dbReference>
<keyword evidence="1" id="KW-0547">Nucleotide-binding</keyword>
<dbReference type="PRINTS" id="PR00193">
    <property type="entry name" value="MYOSINHEAVY"/>
</dbReference>
<feature type="compositionally biased region" description="Basic and acidic residues" evidence="7">
    <location>
        <begin position="1119"/>
        <end position="1132"/>
    </location>
</feature>
<feature type="domain" description="Myosin motor" evidence="8">
    <location>
        <begin position="302"/>
        <end position="1010"/>
    </location>
</feature>
<feature type="compositionally biased region" description="Polar residues" evidence="7">
    <location>
        <begin position="1522"/>
        <end position="1542"/>
    </location>
</feature>
<dbReference type="InterPro" id="IPR052838">
    <property type="entry name" value="Myosin-XVI"/>
</dbReference>
<dbReference type="PROSITE" id="PS50297">
    <property type="entry name" value="ANK_REP_REGION"/>
    <property type="match status" value="2"/>
</dbReference>
<feature type="region of interest" description="Disordered" evidence="7">
    <location>
        <begin position="1062"/>
        <end position="1097"/>
    </location>
</feature>
<dbReference type="InterPro" id="IPR001609">
    <property type="entry name" value="Myosin_head_motor_dom-like"/>
</dbReference>
<dbReference type="GO" id="GO:0003774">
    <property type="term" value="F:cytoskeletal motor activity"/>
    <property type="evidence" value="ECO:0007669"/>
    <property type="project" value="InterPro"/>
</dbReference>
<dbReference type="PANTHER" id="PTHR47335:SF1">
    <property type="entry name" value="UNCONVENTIONAL MYOSIN-XVI"/>
    <property type="match status" value="1"/>
</dbReference>
<keyword evidence="4" id="KW-0505">Motor protein</keyword>
<dbReference type="GO" id="GO:0048812">
    <property type="term" value="P:neuron projection morphogenesis"/>
    <property type="evidence" value="ECO:0007669"/>
    <property type="project" value="TreeGrafter"/>
</dbReference>
<dbReference type="GO" id="GO:0016459">
    <property type="term" value="C:myosin complex"/>
    <property type="evidence" value="ECO:0007669"/>
    <property type="project" value="UniProtKB-KW"/>
</dbReference>
<dbReference type="SUPFAM" id="SSF48403">
    <property type="entry name" value="Ankyrin repeat"/>
    <property type="match status" value="1"/>
</dbReference>
<dbReference type="SMART" id="SM00242">
    <property type="entry name" value="MYSc"/>
    <property type="match status" value="1"/>
</dbReference>
<dbReference type="InterPro" id="IPR039482">
    <property type="entry name" value="NYAP_N"/>
</dbReference>
<evidence type="ECO:0000256" key="1">
    <source>
        <dbReference type="ARBA" id="ARBA00022741"/>
    </source>
</evidence>
<keyword evidence="2" id="KW-0067">ATP-binding</keyword>
<evidence type="ECO:0000256" key="5">
    <source>
        <dbReference type="PROSITE-ProRule" id="PRU00023"/>
    </source>
</evidence>
<keyword evidence="10" id="KW-1185">Reference proteome</keyword>
<evidence type="ECO:0000256" key="7">
    <source>
        <dbReference type="SAM" id="MobiDB-lite"/>
    </source>
</evidence>
<comment type="similarity">
    <text evidence="6">Belongs to the TRAFAC class myosin-kinesin ATPase superfamily. Myosin family.</text>
</comment>
<dbReference type="InterPro" id="IPR027417">
    <property type="entry name" value="P-loop_NTPase"/>
</dbReference>
<dbReference type="GO" id="GO:0048471">
    <property type="term" value="C:perinuclear region of cytoplasm"/>
    <property type="evidence" value="ECO:0007669"/>
    <property type="project" value="TreeGrafter"/>
</dbReference>
<proteinExistence type="inferred from homology"/>
<dbReference type="SMART" id="SM00248">
    <property type="entry name" value="ANK"/>
    <property type="match status" value="3"/>
</dbReference>
<dbReference type="Pfam" id="PF15439">
    <property type="entry name" value="NYAP_N"/>
    <property type="match status" value="1"/>
</dbReference>
<dbReference type="GeneTree" id="ENSGT00940000158920"/>
<evidence type="ECO:0000256" key="4">
    <source>
        <dbReference type="ARBA" id="ARBA00023175"/>
    </source>
</evidence>
<feature type="compositionally biased region" description="Polar residues" evidence="7">
    <location>
        <begin position="1244"/>
        <end position="1262"/>
    </location>
</feature>
<keyword evidence="6" id="KW-0009">Actin-binding</keyword>
<feature type="region of interest" description="Disordered" evidence="7">
    <location>
        <begin position="1489"/>
        <end position="1542"/>
    </location>
</feature>
<dbReference type="GO" id="GO:2000134">
    <property type="term" value="P:negative regulation of G1/S transition of mitotic cell cycle"/>
    <property type="evidence" value="ECO:0007669"/>
    <property type="project" value="TreeGrafter"/>
</dbReference>
<dbReference type="Pfam" id="PF00063">
    <property type="entry name" value="Myosin_head"/>
    <property type="match status" value="2"/>
</dbReference>
<protein>
    <submittedName>
        <fullName evidence="9">Myosin XVI</fullName>
    </submittedName>
</protein>
<feature type="repeat" description="ANK" evidence="5">
    <location>
        <begin position="117"/>
        <end position="149"/>
    </location>
</feature>
<feature type="repeat" description="ANK" evidence="5">
    <location>
        <begin position="84"/>
        <end position="116"/>
    </location>
</feature>
<organism evidence="9 10">
    <name type="scientific">Paramormyrops kingsleyae</name>
    <dbReference type="NCBI Taxonomy" id="1676925"/>
    <lineage>
        <taxon>Eukaryota</taxon>
        <taxon>Metazoa</taxon>
        <taxon>Chordata</taxon>
        <taxon>Craniata</taxon>
        <taxon>Vertebrata</taxon>
        <taxon>Euteleostomi</taxon>
        <taxon>Actinopterygii</taxon>
        <taxon>Neopterygii</taxon>
        <taxon>Teleostei</taxon>
        <taxon>Osteoglossocephala</taxon>
        <taxon>Osteoglossomorpha</taxon>
        <taxon>Osteoglossiformes</taxon>
        <taxon>Mormyridae</taxon>
        <taxon>Paramormyrops</taxon>
    </lineage>
</organism>
<dbReference type="Gene3D" id="1.20.5.4820">
    <property type="match status" value="1"/>
</dbReference>
<evidence type="ECO:0000256" key="6">
    <source>
        <dbReference type="PROSITE-ProRule" id="PRU00782"/>
    </source>
</evidence>
<evidence type="ECO:0000259" key="8">
    <source>
        <dbReference type="PROSITE" id="PS51456"/>
    </source>
</evidence>
<comment type="caution">
    <text evidence="6">Lacks conserved residue(s) required for the propagation of feature annotation.</text>
</comment>
<dbReference type="SUPFAM" id="SSF52540">
    <property type="entry name" value="P-loop containing nucleoside triphosphate hydrolases"/>
    <property type="match status" value="1"/>
</dbReference>
<dbReference type="Pfam" id="PF12796">
    <property type="entry name" value="Ank_2"/>
    <property type="match status" value="2"/>
</dbReference>
<feature type="repeat" description="ANK" evidence="5">
    <location>
        <begin position="213"/>
        <end position="245"/>
    </location>
</feature>
<reference evidence="9" key="1">
    <citation type="submission" date="2025-08" db="UniProtKB">
        <authorList>
            <consortium name="Ensembl"/>
        </authorList>
    </citation>
    <scope>IDENTIFICATION</scope>
</reference>
<accession>A0A3B3SJJ0</accession>
<dbReference type="PANTHER" id="PTHR47335">
    <property type="entry name" value="UNCONVENTIONAL MYOSIN-XVI"/>
    <property type="match status" value="1"/>
</dbReference>
<feature type="compositionally biased region" description="Low complexity" evidence="7">
    <location>
        <begin position="274"/>
        <end position="284"/>
    </location>
</feature>
<dbReference type="PROSITE" id="PS50088">
    <property type="entry name" value="ANK_REPEAT"/>
    <property type="match status" value="3"/>
</dbReference>
<name>A0A3B3SJJ0_9TELE</name>
<feature type="region of interest" description="Disordered" evidence="7">
    <location>
        <begin position="1269"/>
        <end position="1291"/>
    </location>
</feature>
<evidence type="ECO:0000313" key="9">
    <source>
        <dbReference type="Ensembl" id="ENSPKIP00000030914.1"/>
    </source>
</evidence>
<feature type="region of interest" description="Actin-binding" evidence="6">
    <location>
        <begin position="890"/>
        <end position="912"/>
    </location>
</feature>
<dbReference type="GO" id="GO:0005654">
    <property type="term" value="C:nucleoplasm"/>
    <property type="evidence" value="ECO:0007669"/>
    <property type="project" value="TreeGrafter"/>
</dbReference>
<dbReference type="Ensembl" id="ENSPKIT00000011750.1">
    <property type="protein sequence ID" value="ENSPKIP00000030914.1"/>
    <property type="gene ID" value="ENSPKIG00000011580.1"/>
</dbReference>
<dbReference type="InterPro" id="IPR002110">
    <property type="entry name" value="Ankyrin_rpt"/>
</dbReference>
<feature type="region of interest" description="Disordered" evidence="7">
    <location>
        <begin position="1113"/>
        <end position="1148"/>
    </location>
</feature>
<feature type="region of interest" description="Disordered" evidence="7">
    <location>
        <begin position="759"/>
        <end position="778"/>
    </location>
</feature>
<dbReference type="Gene3D" id="1.25.40.20">
    <property type="entry name" value="Ankyrin repeat-containing domain"/>
    <property type="match status" value="2"/>
</dbReference>
<reference evidence="9" key="2">
    <citation type="submission" date="2025-09" db="UniProtKB">
        <authorList>
            <consortium name="Ensembl"/>
        </authorList>
    </citation>
    <scope>IDENTIFICATION</scope>
</reference>
<dbReference type="InterPro" id="IPR036961">
    <property type="entry name" value="Kinesin_motor_dom_sf"/>
</dbReference>
<dbReference type="GO" id="GO:0043491">
    <property type="term" value="P:phosphatidylinositol 3-kinase/protein kinase B signal transduction"/>
    <property type="evidence" value="ECO:0007669"/>
    <property type="project" value="TreeGrafter"/>
</dbReference>
<sequence length="1593" mass="176137">MEVDQRLLDTLPLGQLMLRRVRCDQIQAYYEREKVSQKQMEPKKMQKVTFPKSDLLQEAIVHHNHKEVLQLLRDGVDPKTIIPSGGSLLHLCARHNNALAAEVLIACGLSVDQQDDDLWTPLHMACACGSSDSALLLLTAGANVLLQDIYGNFPMDYTVEGTETNYILMKYLKMKSLDLDILHLLKSQCQSSMLSDVQHLLATEGSVNEVNDEGVTLLHMACASGFEDVVSLLLEAGADPQVADDSSSTPLHLAARYGQVQDSIAERETMLRESPQALPSSRSSRSTERPSQLEQVKLVPPAPNDDLASLSELTDSSLLYEMQKRFSNNQIYTYIGHILLILNPNKGLPIYSALVSQLYYRPRGHPCPSLPPHIFSSAERAFRAMLREGRPQCFVLRCPSLIFSPLLSTSSASVSPHSWAINCILEAFSHAKTEMNGSSSRFIKFLSLQYKEKTLTGGRLYIYLFEKSRLISPPQYQRNFNIFYLIAEGMSSEEKSRLYLNSVLTHRSEAAPSEQSRERLASLRQALQGVGFSIPDVENLFVLLSAILHLGDLCFTGAPDEDGASVLDSCMLERVSDMLQVSPEDLSSALTSDVTYIKGDVITRQHTVEMSSSYRDCLAKSLYNHLFNFLVNIINRHLQDQERDKSNSGLEIDILDIFGFEDFQKNSFEQLCVNMTDEKIHQYVTEVLFMDEQRDCLQEGVAMETSYHPRNQSSILDFFFQAPHGLFSVLDAESRSPCPEELSFYRRLQASQDAGSAAGVLLSPKDSNGNPPAGNQGPTFTVTHYAGTVSSLWLLFPSFLWTASENILINQMFKYKMAHTGVLLPPSDCFKTHGHKAGQFHPQPTSACAALDDKYRDISKLLQKDGTTSLLQRLEENGRMTVAAQLANSLSEITSKLKGCAPHFIHCIKPNDSKRPDFFNSQYVSSQLQHVGVLEMVKMIRYGYPVRLSFTSFLAQYQDLAATILKDKRMSSVEKCRHVLQHCKLQGWKIGQTKVFLKFWQAKQLDDQCHQMQRRIIMDANKSVKVNEDSTERSRILRNFCSSSVPLPLAVDSLVHSAAGLSIKPPSQQTEGGGSGSCLSSPRKQPPPKPKRDPNTRLSTSIEAASASLSICPQNALDEYSKPRPHSDDYSTTKKIPPPKPIRSPNTKLTGSFEEILSPRSVEMKLACLSKGSQGLGFPQQWVTADGLSYPTVSLNHSPEEDVYIEMLGNPRITGFFDANFPEQDEAVYEEMKYSKPEGETVTMTAASTTPDGPSSPANTGVKTPIAAETSPLQGLGGTLNSKSGTRDVPSPFPNLLPHRPPLLIFPPPQVPYSSALDESPLTPLEVKMLPMLETNLNYSSQGDGGSPLSPKCTRQRADSLSTIAAIQDKCVTPLSPPLTCLPPAKLPPPYKTPSYAPFPSETSVPVLTQMASAANASSGSQKVRYGSAEAPPGIGKTPYSPVKKAHSDSRRAHSCCSSPLLFNPNYARPLSSPLDELSTIFSTPRSLLRKSANSRKIRDTGFNSNMNQAGRVDSGPPSPSPQLQDNNANNHPFSSPISIENGNQLCNGKTRLFTISSKTQVKNKLQAQQRPNELLNTSLKHQQRPVIPLWFP</sequence>